<reference evidence="3" key="1">
    <citation type="submission" date="2011-07" db="EMBL/GenBank/DDBJ databases">
        <authorList>
            <consortium name="Caenorhabditis brenneri Sequencing and Analysis Consortium"/>
            <person name="Wilson R.K."/>
        </authorList>
    </citation>
    <scope>NUCLEOTIDE SEQUENCE [LARGE SCALE GENOMIC DNA]</scope>
    <source>
        <strain evidence="3">PB2801</strain>
    </source>
</reference>
<organism evidence="3">
    <name type="scientific">Caenorhabditis brenneri</name>
    <name type="common">Nematode worm</name>
    <dbReference type="NCBI Taxonomy" id="135651"/>
    <lineage>
        <taxon>Eukaryota</taxon>
        <taxon>Metazoa</taxon>
        <taxon>Ecdysozoa</taxon>
        <taxon>Nematoda</taxon>
        <taxon>Chromadorea</taxon>
        <taxon>Rhabditida</taxon>
        <taxon>Rhabditina</taxon>
        <taxon>Rhabditomorpha</taxon>
        <taxon>Rhabditoidea</taxon>
        <taxon>Rhabditidae</taxon>
        <taxon>Peloderinae</taxon>
        <taxon>Caenorhabditis</taxon>
    </lineage>
</organism>
<feature type="domain" description="Mos1 transposase HTH" evidence="1">
    <location>
        <begin position="9"/>
        <end position="56"/>
    </location>
</feature>
<sequence>MAHVLLSCPIVLRQCILYECVGRAPIFEAYRKLCARLGSNFMSYQEFEFWFMRFSRKEYDLNYDRSFVLQKVSKSLRQLLATRNPGFLELTVFNLDTICKLQYDDTSIVYCGPELWNDEESKEPRESINLVNVERQDLCDDRMKKEVKIKGDVFKIASHDFSMILGNNRLSLETFTFGHMPPVFIDFILQIFMKRNQRIRTKKLKLFIHDLKNLEFLHFFVVEEEVILAFSRNWDTLPMDVIINHPEIKNAEMVRVKMPVSTFPPDSILRLPRITVVIYPDELEKVEVVEKFRMVSFEFLLLIKC</sequence>
<dbReference type="HOGENOM" id="CLU_792806_0_0_1"/>
<proteinExistence type="predicted"/>
<evidence type="ECO:0000313" key="3">
    <source>
        <dbReference type="Proteomes" id="UP000008068"/>
    </source>
</evidence>
<dbReference type="InterPro" id="IPR041426">
    <property type="entry name" value="Mos1_HTH"/>
</dbReference>
<evidence type="ECO:0000313" key="2">
    <source>
        <dbReference type="EMBL" id="EGT34264.1"/>
    </source>
</evidence>
<accession>G0NN09</accession>
<protein>
    <recommendedName>
        <fullName evidence="1">Mos1 transposase HTH domain-containing protein</fullName>
    </recommendedName>
</protein>
<name>G0NN09_CAEBE</name>
<dbReference type="Pfam" id="PF17906">
    <property type="entry name" value="HTH_48"/>
    <property type="match status" value="1"/>
</dbReference>
<dbReference type="Proteomes" id="UP000008068">
    <property type="component" value="Unassembled WGS sequence"/>
</dbReference>
<evidence type="ECO:0000259" key="1">
    <source>
        <dbReference type="Pfam" id="PF17906"/>
    </source>
</evidence>
<gene>
    <name evidence="2" type="ORF">CAEBREN_01375</name>
</gene>
<dbReference type="EMBL" id="GL379912">
    <property type="protein sequence ID" value="EGT34264.1"/>
    <property type="molecule type" value="Genomic_DNA"/>
</dbReference>
<dbReference type="AlphaFoldDB" id="G0NN09"/>
<dbReference type="InParanoid" id="G0NN09"/>
<keyword evidence="3" id="KW-1185">Reference proteome</keyword>